<dbReference type="GO" id="GO:0005737">
    <property type="term" value="C:cytoplasm"/>
    <property type="evidence" value="ECO:0007669"/>
    <property type="project" value="UniProtKB-SubCell"/>
</dbReference>
<keyword evidence="6" id="KW-0813">Transport</keyword>
<evidence type="ECO:0000256" key="1">
    <source>
        <dbReference type="ARBA" id="ARBA00003975"/>
    </source>
</evidence>
<evidence type="ECO:0000256" key="8">
    <source>
        <dbReference type="ARBA" id="ARBA00022884"/>
    </source>
</evidence>
<organism evidence="13 14">
    <name type="scientific">Laodelphax striatellus</name>
    <name type="common">Small brown planthopper</name>
    <name type="synonym">Delphax striatella</name>
    <dbReference type="NCBI Taxonomy" id="195883"/>
    <lineage>
        <taxon>Eukaryota</taxon>
        <taxon>Metazoa</taxon>
        <taxon>Ecdysozoa</taxon>
        <taxon>Arthropoda</taxon>
        <taxon>Hexapoda</taxon>
        <taxon>Insecta</taxon>
        <taxon>Pterygota</taxon>
        <taxon>Neoptera</taxon>
        <taxon>Paraneoptera</taxon>
        <taxon>Hemiptera</taxon>
        <taxon>Auchenorrhyncha</taxon>
        <taxon>Fulgoroidea</taxon>
        <taxon>Delphacidae</taxon>
        <taxon>Criomorphinae</taxon>
        <taxon>Laodelphax</taxon>
    </lineage>
</organism>
<evidence type="ECO:0000256" key="9">
    <source>
        <dbReference type="ARBA" id="ARBA00023242"/>
    </source>
</evidence>
<keyword evidence="14" id="KW-1185">Reference proteome</keyword>
<dbReference type="STRING" id="195883.A0A482XHD6"/>
<dbReference type="AlphaFoldDB" id="A0A482XHD6"/>
<dbReference type="Pfam" id="PF21974">
    <property type="entry name" value="SPN1_m3Gcap_bd"/>
    <property type="match status" value="1"/>
</dbReference>
<accession>A0A482XHD6</accession>
<dbReference type="InterPro" id="IPR047857">
    <property type="entry name" value="Snurportin1_C"/>
</dbReference>
<evidence type="ECO:0000256" key="4">
    <source>
        <dbReference type="ARBA" id="ARBA00007540"/>
    </source>
</evidence>
<dbReference type="InterPro" id="IPR017336">
    <property type="entry name" value="Snurportin-1"/>
</dbReference>
<comment type="function">
    <text evidence="1">Functions as an U snRNP-specific nuclear import adapter. Involved in the trimethylguanosine (m3G)-cap-dependent nuclear import of U snRNPs. Binds specifically to the terminal m3G-cap U snRNAs.</text>
</comment>
<dbReference type="PANTHER" id="PTHR13403:SF6">
    <property type="entry name" value="SNURPORTIN-1"/>
    <property type="match status" value="1"/>
</dbReference>
<feature type="region of interest" description="Disordered" evidence="10">
    <location>
        <begin position="19"/>
        <end position="41"/>
    </location>
</feature>
<comment type="subcellular location">
    <subcellularLocation>
        <location evidence="3">Cytoplasm</location>
    </subcellularLocation>
    <subcellularLocation>
        <location evidence="2">Nucleus</location>
    </subcellularLocation>
</comment>
<sequence length="384" mass="45192">MSDLEEIERIFSSLKSNENGEFDGHKQLYKNRPISKASQEERRRRLLTLQKEKRQQILNENRELGDKPDLKRKISDVWKQEIDFIQQQRNEREEWYRQTHRYNNTLMLSEWLLEIPDDFPEWIMVPCPIGQRNLLVSRMSCATSYNKHGSSINTFKCQLPRNTILDCIFCWKSKTFYVLDVLQWNGHCLRNCQTDFRFYWLTSKFEEYPELGLQSRRNEYAIKAINRSKCDKSTLAESMSRYPMFENNEPELDGLLFYHPEVFYTAGTTPLVGWLKSFMLPEVLSISVSDKYLAENPPSCNSVNDYIEWFNLNSKNKSKQKRHGRNKLLKIDTQQKEIDTDLSSEMNSELSCESIDDDSINENNSELNMDPATCNSITISSSPA</sequence>
<evidence type="ECO:0000259" key="12">
    <source>
        <dbReference type="Pfam" id="PF21974"/>
    </source>
</evidence>
<dbReference type="Pfam" id="PF11538">
    <property type="entry name" value="Snurportin1"/>
    <property type="match status" value="1"/>
</dbReference>
<dbReference type="OrthoDB" id="10003593at2759"/>
<evidence type="ECO:0000313" key="14">
    <source>
        <dbReference type="Proteomes" id="UP000291343"/>
    </source>
</evidence>
<feature type="region of interest" description="Disordered" evidence="10">
    <location>
        <begin position="357"/>
        <end position="384"/>
    </location>
</feature>
<proteinExistence type="inferred from homology"/>
<evidence type="ECO:0000256" key="6">
    <source>
        <dbReference type="ARBA" id="ARBA00022448"/>
    </source>
</evidence>
<dbReference type="SUPFAM" id="SSF56091">
    <property type="entry name" value="DNA ligase/mRNA capping enzyme, catalytic domain"/>
    <property type="match status" value="1"/>
</dbReference>
<dbReference type="InterPro" id="IPR024721">
    <property type="entry name" value="Snurportin-1_N"/>
</dbReference>
<reference evidence="13 14" key="1">
    <citation type="journal article" date="2017" name="Gigascience">
        <title>Genome sequence of the small brown planthopper, Laodelphax striatellus.</title>
        <authorList>
            <person name="Zhu J."/>
            <person name="Jiang F."/>
            <person name="Wang X."/>
            <person name="Yang P."/>
            <person name="Bao Y."/>
            <person name="Zhao W."/>
            <person name="Wang W."/>
            <person name="Lu H."/>
            <person name="Wang Q."/>
            <person name="Cui N."/>
            <person name="Li J."/>
            <person name="Chen X."/>
            <person name="Luo L."/>
            <person name="Yu J."/>
            <person name="Kang L."/>
            <person name="Cui F."/>
        </authorList>
    </citation>
    <scope>NUCLEOTIDE SEQUENCE [LARGE SCALE GENOMIC DNA]</scope>
    <source>
        <strain evidence="13">Lst14</strain>
    </source>
</reference>
<dbReference type="GO" id="GO:0061015">
    <property type="term" value="P:snRNA import into nucleus"/>
    <property type="evidence" value="ECO:0007669"/>
    <property type="project" value="InterPro"/>
</dbReference>
<feature type="domain" description="Snurportin-1 m3G cap-binding" evidence="12">
    <location>
        <begin position="106"/>
        <end position="276"/>
    </location>
</feature>
<dbReference type="GO" id="GO:0003723">
    <property type="term" value="F:RNA binding"/>
    <property type="evidence" value="ECO:0007669"/>
    <property type="project" value="UniProtKB-KW"/>
</dbReference>
<protein>
    <recommendedName>
        <fullName evidence="5">Snurportin-1</fullName>
    </recommendedName>
</protein>
<gene>
    <name evidence="13" type="ORF">LSTR_LSTR000693</name>
</gene>
<evidence type="ECO:0000256" key="7">
    <source>
        <dbReference type="ARBA" id="ARBA00022490"/>
    </source>
</evidence>
<keyword evidence="7" id="KW-0963">Cytoplasm</keyword>
<dbReference type="Proteomes" id="UP000291343">
    <property type="component" value="Unassembled WGS sequence"/>
</dbReference>
<comment type="caution">
    <text evidence="13">The sequence shown here is derived from an EMBL/GenBank/DDBJ whole genome shotgun (WGS) entry which is preliminary data.</text>
</comment>
<evidence type="ECO:0000256" key="5">
    <source>
        <dbReference type="ARBA" id="ARBA00016034"/>
    </source>
</evidence>
<feature type="domain" description="Snurportin-1 N-terminal" evidence="11">
    <location>
        <begin position="29"/>
        <end position="62"/>
    </location>
</feature>
<evidence type="ECO:0000256" key="2">
    <source>
        <dbReference type="ARBA" id="ARBA00004123"/>
    </source>
</evidence>
<keyword evidence="8" id="KW-0694">RNA-binding</keyword>
<evidence type="ECO:0000256" key="3">
    <source>
        <dbReference type="ARBA" id="ARBA00004496"/>
    </source>
</evidence>
<evidence type="ECO:0000313" key="13">
    <source>
        <dbReference type="EMBL" id="RZF44741.1"/>
    </source>
</evidence>
<feature type="compositionally biased region" description="Polar residues" evidence="10">
    <location>
        <begin position="361"/>
        <end position="384"/>
    </location>
</feature>
<evidence type="ECO:0000256" key="10">
    <source>
        <dbReference type="SAM" id="MobiDB-lite"/>
    </source>
</evidence>
<dbReference type="GO" id="GO:0005634">
    <property type="term" value="C:nucleus"/>
    <property type="evidence" value="ECO:0007669"/>
    <property type="project" value="UniProtKB-SubCell"/>
</dbReference>
<comment type="similarity">
    <text evidence="4">Belongs to the snurportin family.</text>
</comment>
<dbReference type="InParanoid" id="A0A482XHD6"/>
<evidence type="ECO:0000259" key="11">
    <source>
        <dbReference type="Pfam" id="PF11538"/>
    </source>
</evidence>
<dbReference type="PANTHER" id="PTHR13403">
    <property type="entry name" value="SNURPORTIN1 RNUT1 PROTEIN RNA, U TRANSPORTER 1"/>
    <property type="match status" value="1"/>
</dbReference>
<name>A0A482XHD6_LAOST</name>
<dbReference type="EMBL" id="QKKF02010319">
    <property type="protein sequence ID" value="RZF44741.1"/>
    <property type="molecule type" value="Genomic_DNA"/>
</dbReference>
<dbReference type="SMR" id="A0A482XHD6"/>
<dbReference type="FunCoup" id="A0A482XHD6">
    <property type="interactions" value="841"/>
</dbReference>
<keyword evidence="9" id="KW-0539">Nucleus</keyword>
<dbReference type="Gene3D" id="3.30.470.30">
    <property type="entry name" value="DNA ligase/mRNA capping enzyme"/>
    <property type="match status" value="1"/>
</dbReference>
<dbReference type="CDD" id="cd09232">
    <property type="entry name" value="Snurportin-1_C"/>
    <property type="match status" value="1"/>
</dbReference>